<evidence type="ECO:0000256" key="5">
    <source>
        <dbReference type="ARBA" id="ARBA00040104"/>
    </source>
</evidence>
<dbReference type="InterPro" id="IPR036769">
    <property type="entry name" value="Ribosomal_uL11_C_sf"/>
</dbReference>
<feature type="domain" description="Large ribosomal subunit protein uL11 N-terminal" evidence="9">
    <location>
        <begin position="36"/>
        <end position="93"/>
    </location>
</feature>
<feature type="domain" description="Large ribosomal subunit protein uL11 C-terminal" evidence="8">
    <location>
        <begin position="99"/>
        <end position="167"/>
    </location>
</feature>
<dbReference type="GO" id="GO:0070180">
    <property type="term" value="F:large ribosomal subunit rRNA binding"/>
    <property type="evidence" value="ECO:0007669"/>
    <property type="project" value="TreeGrafter"/>
</dbReference>
<name>A0AAD4NIW7_9BILA</name>
<accession>A0AAD4NIW7</accession>
<comment type="subunit">
    <text evidence="4">Component of the mitochondrial ribosome large subunit (39S) which comprises a 16S rRNA and about 50 distinct proteins.</text>
</comment>
<protein>
    <recommendedName>
        <fullName evidence="5">Large ribosomal subunit protein uL11m</fullName>
    </recommendedName>
    <alternativeName>
        <fullName evidence="6">39S ribosomal protein L11, mitochondrial</fullName>
    </alternativeName>
</protein>
<keyword evidence="11" id="KW-1185">Reference proteome</keyword>
<dbReference type="HAMAP" id="MF_00736">
    <property type="entry name" value="Ribosomal_uL11"/>
    <property type="match status" value="1"/>
</dbReference>
<dbReference type="Gene3D" id="3.30.1550.10">
    <property type="entry name" value="Ribosomal protein L11/L12, N-terminal domain"/>
    <property type="match status" value="1"/>
</dbReference>
<dbReference type="AlphaFoldDB" id="A0AAD4NIW7"/>
<dbReference type="GO" id="GO:0005762">
    <property type="term" value="C:mitochondrial large ribosomal subunit"/>
    <property type="evidence" value="ECO:0007669"/>
    <property type="project" value="TreeGrafter"/>
</dbReference>
<comment type="similarity">
    <text evidence="1 7">Belongs to the universal ribosomal protein uL11 family.</text>
</comment>
<organism evidence="10 11">
    <name type="scientific">Ditylenchus destructor</name>
    <dbReference type="NCBI Taxonomy" id="166010"/>
    <lineage>
        <taxon>Eukaryota</taxon>
        <taxon>Metazoa</taxon>
        <taxon>Ecdysozoa</taxon>
        <taxon>Nematoda</taxon>
        <taxon>Chromadorea</taxon>
        <taxon>Rhabditida</taxon>
        <taxon>Tylenchina</taxon>
        <taxon>Tylenchomorpha</taxon>
        <taxon>Sphaerularioidea</taxon>
        <taxon>Anguinidae</taxon>
        <taxon>Anguininae</taxon>
        <taxon>Ditylenchus</taxon>
    </lineage>
</organism>
<dbReference type="InterPro" id="IPR020784">
    <property type="entry name" value="Ribosomal_uL11_N"/>
</dbReference>
<evidence type="ECO:0000256" key="2">
    <source>
        <dbReference type="ARBA" id="ARBA00022980"/>
    </source>
</evidence>
<dbReference type="PANTHER" id="PTHR11661:SF1">
    <property type="entry name" value="LARGE RIBOSOMAL SUBUNIT PROTEIN UL11M"/>
    <property type="match status" value="1"/>
</dbReference>
<evidence type="ECO:0000256" key="3">
    <source>
        <dbReference type="ARBA" id="ARBA00023274"/>
    </source>
</evidence>
<evidence type="ECO:0000313" key="10">
    <source>
        <dbReference type="EMBL" id="KAI1726276.1"/>
    </source>
</evidence>
<evidence type="ECO:0000256" key="1">
    <source>
        <dbReference type="ARBA" id="ARBA00010537"/>
    </source>
</evidence>
<dbReference type="SMART" id="SM00649">
    <property type="entry name" value="RL11"/>
    <property type="match status" value="1"/>
</dbReference>
<dbReference type="Pfam" id="PF03946">
    <property type="entry name" value="Ribosomal_L11_N"/>
    <property type="match status" value="1"/>
</dbReference>
<gene>
    <name evidence="10" type="ORF">DdX_02988</name>
</gene>
<proteinExistence type="inferred from homology"/>
<dbReference type="Proteomes" id="UP001201812">
    <property type="component" value="Unassembled WGS sequence"/>
</dbReference>
<dbReference type="FunFam" id="1.10.10.250:FF:000003">
    <property type="entry name" value="Mitochondrial ribosomal protein L11"/>
    <property type="match status" value="1"/>
</dbReference>
<keyword evidence="2 7" id="KW-0689">Ribosomal protein</keyword>
<dbReference type="SUPFAM" id="SSF54747">
    <property type="entry name" value="Ribosomal L11/L12e N-terminal domain"/>
    <property type="match status" value="1"/>
</dbReference>
<dbReference type="Pfam" id="PF00298">
    <property type="entry name" value="Ribosomal_L11"/>
    <property type="match status" value="1"/>
</dbReference>
<dbReference type="Gene3D" id="1.10.10.250">
    <property type="entry name" value="Ribosomal protein L11, C-terminal domain"/>
    <property type="match status" value="1"/>
</dbReference>
<evidence type="ECO:0000256" key="6">
    <source>
        <dbReference type="ARBA" id="ARBA00041455"/>
    </source>
</evidence>
<evidence type="ECO:0000259" key="9">
    <source>
        <dbReference type="Pfam" id="PF03946"/>
    </source>
</evidence>
<dbReference type="InterPro" id="IPR000911">
    <property type="entry name" value="Ribosomal_uL11"/>
</dbReference>
<dbReference type="PANTHER" id="PTHR11661">
    <property type="entry name" value="60S RIBOSOMAL PROTEIN L12"/>
    <property type="match status" value="1"/>
</dbReference>
<sequence length="206" mass="22877">MSTASKQAAAALAKAVKGKTVGKKKSQKELPDPFLKVTIKARMATAAPPLGPALGSRGVNVAAFCKDFNEKTRRFALGTPLPVEVTVSPDRKYDLKILTPPSSYLLKIAAGIRRTKHKRGEITGMLSVKHIYEIAKFKSKDEELDGVPLQDICQRLVNTCNILGIKVQNEDLDPEELRKFLEERKQIVAQQIKEEQEQEAQKVLRT</sequence>
<dbReference type="SUPFAM" id="SSF46906">
    <property type="entry name" value="Ribosomal protein L11, C-terminal domain"/>
    <property type="match status" value="1"/>
</dbReference>
<dbReference type="CDD" id="cd00349">
    <property type="entry name" value="Ribosomal_L11"/>
    <property type="match status" value="1"/>
</dbReference>
<evidence type="ECO:0000256" key="4">
    <source>
        <dbReference type="ARBA" id="ARBA00038782"/>
    </source>
</evidence>
<comment type="caution">
    <text evidence="10">The sequence shown here is derived from an EMBL/GenBank/DDBJ whole genome shotgun (WGS) entry which is preliminary data.</text>
</comment>
<dbReference type="InterPro" id="IPR036796">
    <property type="entry name" value="Ribosomal_uL11_N_sf"/>
</dbReference>
<reference evidence="10" key="1">
    <citation type="submission" date="2022-01" db="EMBL/GenBank/DDBJ databases">
        <title>Genome Sequence Resource for Two Populations of Ditylenchus destructor, the Migratory Endoparasitic Phytonematode.</title>
        <authorList>
            <person name="Zhang H."/>
            <person name="Lin R."/>
            <person name="Xie B."/>
        </authorList>
    </citation>
    <scope>NUCLEOTIDE SEQUENCE</scope>
    <source>
        <strain evidence="10">BazhouSP</strain>
    </source>
</reference>
<keyword evidence="3 7" id="KW-0687">Ribonucleoprotein</keyword>
<dbReference type="GO" id="GO:0003735">
    <property type="term" value="F:structural constituent of ribosome"/>
    <property type="evidence" value="ECO:0007669"/>
    <property type="project" value="InterPro"/>
</dbReference>
<evidence type="ECO:0000259" key="8">
    <source>
        <dbReference type="Pfam" id="PF00298"/>
    </source>
</evidence>
<dbReference type="InterPro" id="IPR020783">
    <property type="entry name" value="Ribosomal_uL11_C"/>
</dbReference>
<evidence type="ECO:0000313" key="11">
    <source>
        <dbReference type="Proteomes" id="UP001201812"/>
    </source>
</evidence>
<evidence type="ECO:0000256" key="7">
    <source>
        <dbReference type="RuleBase" id="RU003978"/>
    </source>
</evidence>
<dbReference type="GO" id="GO:0006412">
    <property type="term" value="P:translation"/>
    <property type="evidence" value="ECO:0007669"/>
    <property type="project" value="InterPro"/>
</dbReference>
<dbReference type="EMBL" id="JAKKPZ010000002">
    <property type="protein sequence ID" value="KAI1726276.1"/>
    <property type="molecule type" value="Genomic_DNA"/>
</dbReference>